<gene>
    <name evidence="2" type="ORF">SAMN05192568_10359</name>
</gene>
<evidence type="ECO:0000313" key="3">
    <source>
        <dbReference type="Proteomes" id="UP000199048"/>
    </source>
</evidence>
<accession>A0A1I4RDK1</accession>
<dbReference type="STRING" id="582667.SAMN05192568_10359"/>
<reference evidence="3" key="1">
    <citation type="submission" date="2016-10" db="EMBL/GenBank/DDBJ databases">
        <authorList>
            <person name="Varghese N."/>
            <person name="Submissions S."/>
        </authorList>
    </citation>
    <scope>NUCLEOTIDE SEQUENCE [LARGE SCALE GENOMIC DNA]</scope>
    <source>
        <strain evidence="3">BL36</strain>
    </source>
</reference>
<sequence length="100" mass="11028">MRGTRTRIGGRGQNQLRLRSLSNMPQRKDQPDCSCATLRERLAFNILLDEFAIAALSDALAILHATGDPGVTQIEHTIRTHRIAILKQRVILGAAGIDLE</sequence>
<protein>
    <submittedName>
        <fullName evidence="2">Uncharacterized protein</fullName>
    </submittedName>
</protein>
<feature type="region of interest" description="Disordered" evidence="1">
    <location>
        <begin position="1"/>
        <end position="32"/>
    </location>
</feature>
<dbReference type="RefSeq" id="WP_092044930.1">
    <property type="nucleotide sequence ID" value="NZ_FOTK01000035.1"/>
</dbReference>
<evidence type="ECO:0000256" key="1">
    <source>
        <dbReference type="SAM" id="MobiDB-lite"/>
    </source>
</evidence>
<dbReference type="OrthoDB" id="7999381at2"/>
<dbReference type="EMBL" id="FOTK01000035">
    <property type="protein sequence ID" value="SFM50277.1"/>
    <property type="molecule type" value="Genomic_DNA"/>
</dbReference>
<feature type="compositionally biased region" description="Polar residues" evidence="1">
    <location>
        <begin position="13"/>
        <end position="25"/>
    </location>
</feature>
<keyword evidence="3" id="KW-1185">Reference proteome</keyword>
<evidence type="ECO:0000313" key="2">
    <source>
        <dbReference type="EMBL" id="SFM50277.1"/>
    </source>
</evidence>
<proteinExistence type="predicted"/>
<dbReference type="AlphaFoldDB" id="A0A1I4RDK1"/>
<dbReference type="Proteomes" id="UP000199048">
    <property type="component" value="Unassembled WGS sequence"/>
</dbReference>
<organism evidence="2 3">
    <name type="scientific">Methylobacterium pseudosasicola</name>
    <dbReference type="NCBI Taxonomy" id="582667"/>
    <lineage>
        <taxon>Bacteria</taxon>
        <taxon>Pseudomonadati</taxon>
        <taxon>Pseudomonadota</taxon>
        <taxon>Alphaproteobacteria</taxon>
        <taxon>Hyphomicrobiales</taxon>
        <taxon>Methylobacteriaceae</taxon>
        <taxon>Methylobacterium</taxon>
    </lineage>
</organism>
<name>A0A1I4RDK1_9HYPH</name>